<comment type="caution">
    <text evidence="3">The sequence shown here is derived from an EMBL/GenBank/DDBJ whole genome shotgun (WGS) entry which is preliminary data.</text>
</comment>
<keyword evidence="1" id="KW-0175">Coiled coil</keyword>
<accession>A0A367QYR2</accession>
<proteinExistence type="predicted"/>
<feature type="coiled-coil region" evidence="1">
    <location>
        <begin position="45"/>
        <end position="93"/>
    </location>
</feature>
<sequence length="219" mass="24907">MIADNLLDIQGMGMFSLESVLVIAIGFLALLLIIPAISAAIAPKADLETNKLELALSQIELLEDELKAKRQNYLDLEQKLHQLLSEKTALHQEGLRLHEELQQQRLELTDEIRSSTFEQLQTLLTNYPSIHQMVRVKPELPAKNLLSMFTSLDNLLYKWGYEQIGKPWEQVPYNPQIHQPDTADITEDELVYIRFVGYQHQGRILAPAKVSRTLPGGGR</sequence>
<gene>
    <name evidence="3" type="ORF">A6769_35790</name>
</gene>
<keyword evidence="2" id="KW-0472">Membrane</keyword>
<feature type="transmembrane region" description="Helical" evidence="2">
    <location>
        <begin position="20"/>
        <end position="42"/>
    </location>
</feature>
<evidence type="ECO:0008006" key="5">
    <source>
        <dbReference type="Google" id="ProtNLM"/>
    </source>
</evidence>
<evidence type="ECO:0000256" key="1">
    <source>
        <dbReference type="SAM" id="Coils"/>
    </source>
</evidence>
<name>A0A367QYR2_NOSPU</name>
<evidence type="ECO:0000256" key="2">
    <source>
        <dbReference type="SAM" id="Phobius"/>
    </source>
</evidence>
<dbReference type="AlphaFoldDB" id="A0A367QYR2"/>
<evidence type="ECO:0000313" key="4">
    <source>
        <dbReference type="Proteomes" id="UP000252085"/>
    </source>
</evidence>
<keyword evidence="2" id="KW-0812">Transmembrane</keyword>
<reference evidence="3 4" key="1">
    <citation type="submission" date="2016-04" db="EMBL/GenBank/DDBJ databases">
        <authorList>
            <person name="Evans L.H."/>
            <person name="Alamgir A."/>
            <person name="Owens N."/>
            <person name="Weber N.D."/>
            <person name="Virtaneva K."/>
            <person name="Barbian K."/>
            <person name="Babar A."/>
            <person name="Rosenke K."/>
        </authorList>
    </citation>
    <scope>NUCLEOTIDE SEQUENCE [LARGE SCALE GENOMIC DNA]</scope>
    <source>
        <strain evidence="3">NIES-2108</strain>
    </source>
</reference>
<protein>
    <recommendedName>
        <fullName evidence="5">Molecular chaperone GrpE</fullName>
    </recommendedName>
</protein>
<evidence type="ECO:0000313" key="3">
    <source>
        <dbReference type="EMBL" id="RCJ29285.1"/>
    </source>
</evidence>
<dbReference type="EMBL" id="LXQE01000199">
    <property type="protein sequence ID" value="RCJ29285.1"/>
    <property type="molecule type" value="Genomic_DNA"/>
</dbReference>
<organism evidence="3 4">
    <name type="scientific">Nostoc punctiforme NIES-2108</name>
    <dbReference type="NCBI Taxonomy" id="1356359"/>
    <lineage>
        <taxon>Bacteria</taxon>
        <taxon>Bacillati</taxon>
        <taxon>Cyanobacteriota</taxon>
        <taxon>Cyanophyceae</taxon>
        <taxon>Nostocales</taxon>
        <taxon>Nostocaceae</taxon>
        <taxon>Nostoc</taxon>
    </lineage>
</organism>
<dbReference type="Proteomes" id="UP000252085">
    <property type="component" value="Unassembled WGS sequence"/>
</dbReference>
<keyword evidence="2" id="KW-1133">Transmembrane helix</keyword>